<dbReference type="Proteomes" id="UP001295684">
    <property type="component" value="Unassembled WGS sequence"/>
</dbReference>
<organism evidence="3 4">
    <name type="scientific">Euplotes crassus</name>
    <dbReference type="NCBI Taxonomy" id="5936"/>
    <lineage>
        <taxon>Eukaryota</taxon>
        <taxon>Sar</taxon>
        <taxon>Alveolata</taxon>
        <taxon>Ciliophora</taxon>
        <taxon>Intramacronucleata</taxon>
        <taxon>Spirotrichea</taxon>
        <taxon>Hypotrichia</taxon>
        <taxon>Euplotida</taxon>
        <taxon>Euplotidae</taxon>
        <taxon>Moneuplotes</taxon>
    </lineage>
</organism>
<protein>
    <submittedName>
        <fullName evidence="3">Uncharacterized protein</fullName>
    </submittedName>
</protein>
<evidence type="ECO:0000313" key="3">
    <source>
        <dbReference type="EMBL" id="CAI2387447.1"/>
    </source>
</evidence>
<evidence type="ECO:0000256" key="2">
    <source>
        <dbReference type="SAM" id="Phobius"/>
    </source>
</evidence>
<dbReference type="EMBL" id="CAMPGE010029957">
    <property type="protein sequence ID" value="CAI2387447.1"/>
    <property type="molecule type" value="Genomic_DNA"/>
</dbReference>
<sequence>MFGKICNATSFSIGRFNRYEKAVTFKIRNKNRCINFFGGCFTITVITLLLVYGVLLFIQCLKRTDLRIGQTIERSFNENSTTSTKFTDFDSIMFKLSLYEVQYDTSLSSKNIKRSISVEVLESNGKKLTDIFPQVISKECNTIFEKSEANAVKSWCFNLKGIDLNKIHQGTSENSGIIFRIYYCLNSSDNVCTDPAQRRLIPLHFKADLRVQSKYIDLSDIKEPIKLYTDKIDQWKFHPDIRYQSTYYIERQELYLEDSIFPALIEPEPIKFNRICDQQRSQAEYFHYENTDNNKVLYSTIIKLSPDTIGKHSLVELIGIVGGIFEIFEVTFALLFGILYSYYFRISLDSEFKKHMHQFGEIQQELQKLKVVCQQNSQQLGKSATFHHPLKQEFDPIFEESKNEALTVEENHQRSKIRNDLYRKCFLNQSESAALPKQDRSQIQLEEFLEGGQPHNDSELAKNLVKVSSTSSDAINSFYKERDCLSVLFRIKILEVKVAYLVNQDLEYAESVANSKVSNQLKRKQEEQKYSNPRYREKVGKVDNSFHQLLEDIPPIESLASIPGSQFRRKLERNKTNQANPHLVERTNNFDDFTPKRFRTQSERKNKSPNAYRTEQYRMEDDSYL</sequence>
<feature type="compositionally biased region" description="Basic and acidic residues" evidence="1">
    <location>
        <begin position="583"/>
        <end position="606"/>
    </location>
</feature>
<name>A0AAD1YA85_EUPCR</name>
<reference evidence="3" key="1">
    <citation type="submission" date="2023-07" db="EMBL/GenBank/DDBJ databases">
        <authorList>
            <consortium name="AG Swart"/>
            <person name="Singh M."/>
            <person name="Singh A."/>
            <person name="Seah K."/>
            <person name="Emmerich C."/>
        </authorList>
    </citation>
    <scope>NUCLEOTIDE SEQUENCE</scope>
    <source>
        <strain evidence="3">DP1</strain>
    </source>
</reference>
<evidence type="ECO:0000256" key="1">
    <source>
        <dbReference type="SAM" id="MobiDB-lite"/>
    </source>
</evidence>
<feature type="region of interest" description="Disordered" evidence="1">
    <location>
        <begin position="573"/>
        <end position="625"/>
    </location>
</feature>
<keyword evidence="4" id="KW-1185">Reference proteome</keyword>
<feature type="compositionally biased region" description="Basic and acidic residues" evidence="1">
    <location>
        <begin position="615"/>
        <end position="625"/>
    </location>
</feature>
<proteinExistence type="predicted"/>
<comment type="caution">
    <text evidence="3">The sequence shown here is derived from an EMBL/GenBank/DDBJ whole genome shotgun (WGS) entry which is preliminary data.</text>
</comment>
<feature type="transmembrane region" description="Helical" evidence="2">
    <location>
        <begin position="36"/>
        <end position="58"/>
    </location>
</feature>
<gene>
    <name evidence="3" type="ORF">ECRASSUSDP1_LOCUS29080</name>
</gene>
<dbReference type="AlphaFoldDB" id="A0AAD1YA85"/>
<evidence type="ECO:0000313" key="4">
    <source>
        <dbReference type="Proteomes" id="UP001295684"/>
    </source>
</evidence>
<keyword evidence="2" id="KW-0812">Transmembrane</keyword>
<keyword evidence="2" id="KW-0472">Membrane</keyword>
<accession>A0AAD1YA85</accession>
<keyword evidence="2" id="KW-1133">Transmembrane helix</keyword>